<sequence>MFGTVGEGKSEKNWFLFCCLQSFYFLRLILNNWQQLEGKFFFFFFLFIAKIQFTKLFL</sequence>
<evidence type="ECO:0000313" key="2">
    <source>
        <dbReference type="Proteomes" id="UP001497535"/>
    </source>
</evidence>
<organism evidence="1 2">
    <name type="scientific">Meloidogyne enterolobii</name>
    <name type="common">Root-knot nematode worm</name>
    <name type="synonym">Meloidogyne mayaguensis</name>
    <dbReference type="NCBI Taxonomy" id="390850"/>
    <lineage>
        <taxon>Eukaryota</taxon>
        <taxon>Metazoa</taxon>
        <taxon>Ecdysozoa</taxon>
        <taxon>Nematoda</taxon>
        <taxon>Chromadorea</taxon>
        <taxon>Rhabditida</taxon>
        <taxon>Tylenchina</taxon>
        <taxon>Tylenchomorpha</taxon>
        <taxon>Tylenchoidea</taxon>
        <taxon>Meloidogynidae</taxon>
        <taxon>Meloidogyninae</taxon>
        <taxon>Meloidogyne</taxon>
    </lineage>
</organism>
<evidence type="ECO:0000313" key="1">
    <source>
        <dbReference type="EMBL" id="CAK5058738.1"/>
    </source>
</evidence>
<proteinExistence type="predicted"/>
<name>A0ACB0YRT4_MELEN</name>
<dbReference type="Proteomes" id="UP001497535">
    <property type="component" value="Unassembled WGS sequence"/>
</dbReference>
<gene>
    <name evidence="1" type="ORF">MENTE1834_LOCUS15523</name>
</gene>
<comment type="caution">
    <text evidence="1">The sequence shown here is derived from an EMBL/GenBank/DDBJ whole genome shotgun (WGS) entry which is preliminary data.</text>
</comment>
<reference evidence="1" key="1">
    <citation type="submission" date="2023-11" db="EMBL/GenBank/DDBJ databases">
        <authorList>
            <person name="Poullet M."/>
        </authorList>
    </citation>
    <scope>NUCLEOTIDE SEQUENCE</scope>
    <source>
        <strain evidence="1">E1834</strain>
    </source>
</reference>
<accession>A0ACB0YRT4</accession>
<dbReference type="EMBL" id="CAVMJV010000017">
    <property type="protein sequence ID" value="CAK5058738.1"/>
    <property type="molecule type" value="Genomic_DNA"/>
</dbReference>
<protein>
    <submittedName>
        <fullName evidence="1">Uncharacterized protein</fullName>
    </submittedName>
</protein>
<keyword evidence="2" id="KW-1185">Reference proteome</keyword>